<dbReference type="InterPro" id="IPR011009">
    <property type="entry name" value="Kinase-like_dom_sf"/>
</dbReference>
<evidence type="ECO:0000313" key="3">
    <source>
        <dbReference type="Proteomes" id="UP000752012"/>
    </source>
</evidence>
<dbReference type="RefSeq" id="WP_168007132.1">
    <property type="nucleotide sequence ID" value="NZ_JAATHJ010000015.1"/>
</dbReference>
<evidence type="ECO:0000313" key="2">
    <source>
        <dbReference type="EMBL" id="NJP38049.1"/>
    </source>
</evidence>
<dbReference type="PANTHER" id="PTHR21310">
    <property type="entry name" value="AMINOGLYCOSIDE PHOSPHOTRANSFERASE-RELATED-RELATED"/>
    <property type="match status" value="1"/>
</dbReference>
<gene>
    <name evidence="2" type="ORF">HCN83_10695</name>
</gene>
<organism evidence="2 3">
    <name type="scientific">Alkalicoccus luteus</name>
    <dbReference type="NCBI Taxonomy" id="1237094"/>
    <lineage>
        <taxon>Bacteria</taxon>
        <taxon>Bacillati</taxon>
        <taxon>Bacillota</taxon>
        <taxon>Bacilli</taxon>
        <taxon>Bacillales</taxon>
        <taxon>Bacillaceae</taxon>
        <taxon>Alkalicoccus</taxon>
    </lineage>
</organism>
<dbReference type="EMBL" id="JAATHJ010000015">
    <property type="protein sequence ID" value="NJP38049.1"/>
    <property type="molecule type" value="Genomic_DNA"/>
</dbReference>
<dbReference type="Gene3D" id="3.90.1200.10">
    <property type="match status" value="1"/>
</dbReference>
<keyword evidence="3" id="KW-1185">Reference proteome</keyword>
<reference evidence="2 3" key="1">
    <citation type="submission" date="2020-03" db="EMBL/GenBank/DDBJ databases">
        <title>Assessment of the enzymatic potential of alkaline-tolerant lipase obtained from Bacillus luteus H11 (technogenic soil) for the bioremediation of saline soils contaminated with petroleum substances.</title>
        <authorList>
            <person name="Kalwasinska A."/>
        </authorList>
    </citation>
    <scope>NUCLEOTIDE SEQUENCE [LARGE SCALE GENOMIC DNA]</scope>
    <source>
        <strain evidence="2 3">H11</strain>
    </source>
</reference>
<proteinExistence type="predicted"/>
<dbReference type="Proteomes" id="UP000752012">
    <property type="component" value="Unassembled WGS sequence"/>
</dbReference>
<dbReference type="InterPro" id="IPR002575">
    <property type="entry name" value="Aminoglycoside_PTrfase"/>
</dbReference>
<comment type="caution">
    <text evidence="2">The sequence shown here is derived from an EMBL/GenBank/DDBJ whole genome shotgun (WGS) entry which is preliminary data.</text>
</comment>
<dbReference type="AlphaFoldDB" id="A0A969TX95"/>
<dbReference type="SUPFAM" id="SSF56112">
    <property type="entry name" value="Protein kinase-like (PK-like)"/>
    <property type="match status" value="1"/>
</dbReference>
<dbReference type="InterPro" id="IPR051678">
    <property type="entry name" value="AGP_Transferase"/>
</dbReference>
<evidence type="ECO:0000259" key="1">
    <source>
        <dbReference type="Pfam" id="PF01636"/>
    </source>
</evidence>
<name>A0A969TX95_9BACI</name>
<dbReference type="Gene3D" id="3.30.200.20">
    <property type="entry name" value="Phosphorylase Kinase, domain 1"/>
    <property type="match status" value="1"/>
</dbReference>
<sequence>MTTVSFRDITRQEAEHYINEAIPDMAPVKLEHTGTGFDTIVYAASGRHVFRFPRHEKGWHSLRNEKYVLHLLKERQFHSVYDVPVPFTDTEGTSHYPFTRFSYVPGRELASESNTDLLGAEAERIASFLIRLHDIPVQDSGLPGDELKRLSAKKRKPMLEEILRGLKPVCPERTLDMARGYLREIPDWENPQESVLVHGDLHPKNLIACRGRLKGIIDWGDAHIGHRASDLALVYQALPDEAKKRFFEWYGAIDDETEALAVFKAVFVSAAVGRAAYEQNDKQVVNWCRTGMERALRYWFRS</sequence>
<dbReference type="Pfam" id="PF01636">
    <property type="entry name" value="APH"/>
    <property type="match status" value="1"/>
</dbReference>
<feature type="domain" description="Aminoglycoside phosphotransferase" evidence="1">
    <location>
        <begin position="44"/>
        <end position="254"/>
    </location>
</feature>
<accession>A0A969TX95</accession>
<protein>
    <submittedName>
        <fullName evidence="2">Aminoglycoside phosphotransferase family protein</fullName>
    </submittedName>
</protein>